<organism evidence="1 2">
    <name type="scientific">Rufibacter immobilis</name>
    <dbReference type="NCBI Taxonomy" id="1348778"/>
    <lineage>
        <taxon>Bacteria</taxon>
        <taxon>Pseudomonadati</taxon>
        <taxon>Bacteroidota</taxon>
        <taxon>Cytophagia</taxon>
        <taxon>Cytophagales</taxon>
        <taxon>Hymenobacteraceae</taxon>
        <taxon>Rufibacter</taxon>
    </lineage>
</organism>
<keyword evidence="2" id="KW-1185">Reference proteome</keyword>
<proteinExistence type="predicted"/>
<evidence type="ECO:0008006" key="3">
    <source>
        <dbReference type="Google" id="ProtNLM"/>
    </source>
</evidence>
<comment type="caution">
    <text evidence="1">The sequence shown here is derived from an EMBL/GenBank/DDBJ whole genome shotgun (WGS) entry which is preliminary data.</text>
</comment>
<accession>A0A3M9N4G9</accession>
<dbReference type="Proteomes" id="UP000271010">
    <property type="component" value="Unassembled WGS sequence"/>
</dbReference>
<evidence type="ECO:0000313" key="1">
    <source>
        <dbReference type="EMBL" id="RNI32629.1"/>
    </source>
</evidence>
<dbReference type="EMBL" id="RJJE01000002">
    <property type="protein sequence ID" value="RNI32629.1"/>
    <property type="molecule type" value="Genomic_DNA"/>
</dbReference>
<gene>
    <name evidence="1" type="ORF">EFA69_04750</name>
</gene>
<evidence type="ECO:0000313" key="2">
    <source>
        <dbReference type="Proteomes" id="UP000271010"/>
    </source>
</evidence>
<dbReference type="OrthoDB" id="884362at2"/>
<sequence length="144" mass="16743">MSPLFLDAIALTYRPDLDVLFLRWPQPVYALTTREVYQQVLELARETSARYWLFDVRSRGPLSGEDAQWVMESFYSALHGQLPHITHVAYLVTPAHTEDLQTTKVIEEMRLQPWYGQGADFEVFTSEIDALHWLKTCQLKEVAQ</sequence>
<dbReference type="AlphaFoldDB" id="A0A3M9N4G9"/>
<protein>
    <recommendedName>
        <fullName evidence="3">STAS/SEC14 domain-containing protein</fullName>
    </recommendedName>
</protein>
<reference evidence="1 2" key="1">
    <citation type="submission" date="2018-11" db="EMBL/GenBank/DDBJ databases">
        <title>Rufibacter latericius sp. nov., isolated from water in Baiyang Lake.</title>
        <authorList>
            <person name="Yang Y."/>
        </authorList>
    </citation>
    <scope>NUCLEOTIDE SEQUENCE [LARGE SCALE GENOMIC DNA]</scope>
    <source>
        <strain evidence="1 2">MCC P1</strain>
    </source>
</reference>
<dbReference type="RefSeq" id="WP_123131928.1">
    <property type="nucleotide sequence ID" value="NZ_RJJE01000002.1"/>
</dbReference>
<name>A0A3M9N4G9_9BACT</name>